<keyword evidence="3" id="KW-1185">Reference proteome</keyword>
<reference evidence="2 3" key="1">
    <citation type="submission" date="2018-10" db="EMBL/GenBank/DDBJ databases">
        <title>Genomic Encyclopedia of Archaeal and Bacterial Type Strains, Phase II (KMG-II): from individual species to whole genera.</title>
        <authorList>
            <person name="Goeker M."/>
        </authorList>
    </citation>
    <scope>NUCLEOTIDE SEQUENCE [LARGE SCALE GENOMIC DNA]</scope>
    <source>
        <strain evidence="2 3">DSM 25217</strain>
    </source>
</reference>
<organism evidence="2 3">
    <name type="scientific">Eilatimonas milleporae</name>
    <dbReference type="NCBI Taxonomy" id="911205"/>
    <lineage>
        <taxon>Bacteria</taxon>
        <taxon>Pseudomonadati</taxon>
        <taxon>Pseudomonadota</taxon>
        <taxon>Alphaproteobacteria</taxon>
        <taxon>Kordiimonadales</taxon>
        <taxon>Kordiimonadaceae</taxon>
        <taxon>Eilatimonas</taxon>
    </lineage>
</organism>
<dbReference type="AlphaFoldDB" id="A0A3M0CR01"/>
<dbReference type="SUPFAM" id="SSF143100">
    <property type="entry name" value="TTHA1013/TTHA0281-like"/>
    <property type="match status" value="1"/>
</dbReference>
<protein>
    <submittedName>
        <fullName evidence="2">Putative RNase H-like HicB family nuclease</fullName>
    </submittedName>
</protein>
<dbReference type="Pfam" id="PF15919">
    <property type="entry name" value="HicB_lk_antitox"/>
    <property type="match status" value="1"/>
</dbReference>
<comment type="caution">
    <text evidence="2">The sequence shown here is derived from an EMBL/GenBank/DDBJ whole genome shotgun (WGS) entry which is preliminary data.</text>
</comment>
<gene>
    <name evidence="2" type="ORF">BXY39_0409</name>
</gene>
<dbReference type="InParanoid" id="A0A3M0CR01"/>
<evidence type="ECO:0000313" key="2">
    <source>
        <dbReference type="EMBL" id="RMB11922.1"/>
    </source>
</evidence>
<sequence>MAVYTGIVHKDAGSDYGVHFPDLPGCFSAGSDMDDLIQMATRAVAFHVDGLARDGDAVPAPRAVADLMTDPEVKEDLAAGATLIQVPLLSRARARRRVEVQMDQHLLDAIDRRAKALGITRTAFLHEAAERLLLDAG</sequence>
<name>A0A3M0CR01_9PROT</name>
<evidence type="ECO:0000259" key="1">
    <source>
        <dbReference type="Pfam" id="PF15919"/>
    </source>
</evidence>
<dbReference type="InterPro" id="IPR031807">
    <property type="entry name" value="HicB-like"/>
</dbReference>
<accession>A0A3M0CR01</accession>
<dbReference type="RefSeq" id="WP_170163554.1">
    <property type="nucleotide sequence ID" value="NZ_REFR01000009.1"/>
</dbReference>
<dbReference type="InterPro" id="IPR035069">
    <property type="entry name" value="TTHA1013/TTHA0281-like"/>
</dbReference>
<dbReference type="EMBL" id="REFR01000009">
    <property type="protein sequence ID" value="RMB11922.1"/>
    <property type="molecule type" value="Genomic_DNA"/>
</dbReference>
<feature type="domain" description="HicB-like antitoxin of toxin-antitoxin system" evidence="1">
    <location>
        <begin position="5"/>
        <end position="129"/>
    </location>
</feature>
<dbReference type="Proteomes" id="UP000271227">
    <property type="component" value="Unassembled WGS sequence"/>
</dbReference>
<dbReference type="Gene3D" id="3.30.160.250">
    <property type="match status" value="1"/>
</dbReference>
<evidence type="ECO:0000313" key="3">
    <source>
        <dbReference type="Proteomes" id="UP000271227"/>
    </source>
</evidence>
<proteinExistence type="predicted"/>